<protein>
    <submittedName>
        <fullName evidence="2">Glycosyltransferase</fullName>
        <ecNumber evidence="2">2.4.-.-</ecNumber>
    </submittedName>
</protein>
<evidence type="ECO:0000313" key="3">
    <source>
        <dbReference type="EMBL" id="RHL52983.1"/>
    </source>
</evidence>
<dbReference type="PANTHER" id="PTHR46401">
    <property type="entry name" value="GLYCOSYLTRANSFERASE WBBK-RELATED"/>
    <property type="match status" value="1"/>
</dbReference>
<accession>C6IEZ4</accession>
<dbReference type="KEGG" id="btho:Btheta7330_02884"/>
<dbReference type="EC" id="2.4.-.-" evidence="2"/>
<dbReference type="AlphaFoldDB" id="A0A0P0EVP0"/>
<evidence type="ECO:0000313" key="2">
    <source>
        <dbReference type="EMBL" id="MDC2234336.1"/>
    </source>
</evidence>
<dbReference type="GO" id="GO:0009103">
    <property type="term" value="P:lipopolysaccharide biosynthetic process"/>
    <property type="evidence" value="ECO:0007669"/>
    <property type="project" value="TreeGrafter"/>
</dbReference>
<sequence>MKEKILFLTAYVPNKAAAGEKNTMIMLNDLASCYDVDLIYFKYDWENDYVPERGNVNTKLTIRNSIMTKLKNVCNFPFVHPTFSIRFNWLILRRVRDLLKMNHYKVVIFNHSNMFLYGRYIDKRIPKILLCHDVIAQRVLRSSSYLMQKICIFSERMSLNLPNAHIFSFSQKDCDLIKQIYHKETNLCLDYIDEQIINKSPDKVEDYFTMFGDWRRKENAEGALWFINTVGPLLRKKVHIKIIGRGFPNKDVKNIVPNLNLDILGFVDDPYKILSQSKALISPLFTGAGIKVKVIEALACGIPVIGTDIAFEGLPPLFNSFMLIAETPKDYIRCMECLNMNIDERIKTKEMFIKTYQSDSITNYIKRI</sequence>
<proteinExistence type="predicted"/>
<evidence type="ECO:0000256" key="1">
    <source>
        <dbReference type="ARBA" id="ARBA00022679"/>
    </source>
</evidence>
<keyword evidence="1 2" id="KW-0808">Transferase</keyword>
<name>A0A0P0EVP0_BACT4</name>
<comment type="caution">
    <text evidence="2">The sequence shown here is derived from an EMBL/GenBank/DDBJ whole genome shotgun (WGS) entry which is preliminary data.</text>
</comment>
<evidence type="ECO:0000313" key="4">
    <source>
        <dbReference type="Proteomes" id="UP000283616"/>
    </source>
</evidence>
<dbReference type="Proteomes" id="UP000283616">
    <property type="component" value="Unassembled WGS sequence"/>
</dbReference>
<gene>
    <name evidence="3" type="ORF">DW011_23585</name>
    <name evidence="2" type="ORF">PO127_01075</name>
</gene>
<accession>A0A0P0EVP0</accession>
<dbReference type="EMBL" id="JAQNVG010000001">
    <property type="protein sequence ID" value="MDC2234336.1"/>
    <property type="molecule type" value="Genomic_DNA"/>
</dbReference>
<keyword evidence="2" id="KW-0328">Glycosyltransferase</keyword>
<evidence type="ECO:0000313" key="5">
    <source>
        <dbReference type="Proteomes" id="UP001217776"/>
    </source>
</evidence>
<dbReference type="PANTHER" id="PTHR46401:SF2">
    <property type="entry name" value="GLYCOSYLTRANSFERASE WBBK-RELATED"/>
    <property type="match status" value="1"/>
</dbReference>
<dbReference type="SUPFAM" id="SSF53756">
    <property type="entry name" value="UDP-Glycosyltransferase/glycogen phosphorylase"/>
    <property type="match status" value="1"/>
</dbReference>
<dbReference type="RefSeq" id="WP_008766008.1">
    <property type="nucleotide sequence ID" value="NZ_BAABXH010000002.1"/>
</dbReference>
<dbReference type="Proteomes" id="UP001217776">
    <property type="component" value="Unassembled WGS sequence"/>
</dbReference>
<organism evidence="2 5">
    <name type="scientific">Bacteroides thetaiotaomicron</name>
    <dbReference type="NCBI Taxonomy" id="818"/>
    <lineage>
        <taxon>Bacteria</taxon>
        <taxon>Pseudomonadati</taxon>
        <taxon>Bacteroidota</taxon>
        <taxon>Bacteroidia</taxon>
        <taxon>Bacteroidales</taxon>
        <taxon>Bacteroidaceae</taxon>
        <taxon>Bacteroides</taxon>
    </lineage>
</organism>
<reference evidence="3 4" key="1">
    <citation type="submission" date="2018-08" db="EMBL/GenBank/DDBJ databases">
        <title>A genome reference for cultivated species of the human gut microbiota.</title>
        <authorList>
            <person name="Zou Y."/>
            <person name="Xue W."/>
            <person name="Luo G."/>
        </authorList>
    </citation>
    <scope>NUCLEOTIDE SEQUENCE [LARGE SCALE GENOMIC DNA]</scope>
    <source>
        <strain evidence="3 4">AF37-12</strain>
    </source>
</reference>
<dbReference type="EMBL" id="QROV01000042">
    <property type="protein sequence ID" value="RHL52983.1"/>
    <property type="molecule type" value="Genomic_DNA"/>
</dbReference>
<reference evidence="2" key="2">
    <citation type="submission" date="2022-10" db="EMBL/GenBank/DDBJ databases">
        <title>Human gut microbiome strain richness.</title>
        <authorList>
            <person name="Chen-Liaw A."/>
        </authorList>
    </citation>
    <scope>NUCLEOTIDE SEQUENCE</scope>
    <source>
        <strain evidence="2">1001283st1_A3_1001283B150304_161114</strain>
    </source>
</reference>
<dbReference type="GO" id="GO:0016757">
    <property type="term" value="F:glycosyltransferase activity"/>
    <property type="evidence" value="ECO:0007669"/>
    <property type="project" value="UniProtKB-KW"/>
</dbReference>
<dbReference type="Gene3D" id="3.40.50.2000">
    <property type="entry name" value="Glycogen Phosphorylase B"/>
    <property type="match status" value="1"/>
</dbReference>
<dbReference type="Pfam" id="PF13692">
    <property type="entry name" value="Glyco_trans_1_4"/>
    <property type="match status" value="1"/>
</dbReference>